<dbReference type="EMBL" id="BKCJ010004316">
    <property type="protein sequence ID" value="GEU60311.1"/>
    <property type="molecule type" value="Genomic_DNA"/>
</dbReference>
<evidence type="ECO:0000256" key="1">
    <source>
        <dbReference type="SAM" id="MobiDB-lite"/>
    </source>
</evidence>
<organism evidence="2">
    <name type="scientific">Tanacetum cinerariifolium</name>
    <name type="common">Dalmatian daisy</name>
    <name type="synonym">Chrysanthemum cinerariifolium</name>
    <dbReference type="NCBI Taxonomy" id="118510"/>
    <lineage>
        <taxon>Eukaryota</taxon>
        <taxon>Viridiplantae</taxon>
        <taxon>Streptophyta</taxon>
        <taxon>Embryophyta</taxon>
        <taxon>Tracheophyta</taxon>
        <taxon>Spermatophyta</taxon>
        <taxon>Magnoliopsida</taxon>
        <taxon>eudicotyledons</taxon>
        <taxon>Gunneridae</taxon>
        <taxon>Pentapetalae</taxon>
        <taxon>asterids</taxon>
        <taxon>campanulids</taxon>
        <taxon>Asterales</taxon>
        <taxon>Asteraceae</taxon>
        <taxon>Asteroideae</taxon>
        <taxon>Anthemideae</taxon>
        <taxon>Anthemidinae</taxon>
        <taxon>Tanacetum</taxon>
    </lineage>
</organism>
<protein>
    <submittedName>
        <fullName evidence="2">Uncharacterized protein</fullName>
    </submittedName>
</protein>
<feature type="region of interest" description="Disordered" evidence="1">
    <location>
        <begin position="137"/>
        <end position="167"/>
    </location>
</feature>
<accession>A0A6L2LEQ7</accession>
<gene>
    <name evidence="2" type="ORF">Tci_032289</name>
</gene>
<proteinExistence type="predicted"/>
<feature type="compositionally biased region" description="Polar residues" evidence="1">
    <location>
        <begin position="156"/>
        <end position="167"/>
    </location>
</feature>
<dbReference type="AlphaFoldDB" id="A0A6L2LEQ7"/>
<name>A0A6L2LEQ7_TANCI</name>
<evidence type="ECO:0000313" key="2">
    <source>
        <dbReference type="EMBL" id="GEU60311.1"/>
    </source>
</evidence>
<sequence length="167" mass="18037">MTVAGKVFRRDFLANPKKTPRIAIYKIHHPPSPCTAAASPLHYTTASHHTPTANTTATTTAATAAVFPALPPSWRAVDGRMATTGVVEPIKLPIPCLYFHAWRLHRLYCEILNLVVDWSWLMSNSGCSPPNHHCGGGRTTVQPPQPHLMVSGCDGATTSEESGWSSA</sequence>
<comment type="caution">
    <text evidence="2">The sequence shown here is derived from an EMBL/GenBank/DDBJ whole genome shotgun (WGS) entry which is preliminary data.</text>
</comment>
<reference evidence="2" key="1">
    <citation type="journal article" date="2019" name="Sci. Rep.">
        <title>Draft genome of Tanacetum cinerariifolium, the natural source of mosquito coil.</title>
        <authorList>
            <person name="Yamashiro T."/>
            <person name="Shiraishi A."/>
            <person name="Satake H."/>
            <person name="Nakayama K."/>
        </authorList>
    </citation>
    <scope>NUCLEOTIDE SEQUENCE</scope>
</reference>